<evidence type="ECO:0000313" key="1">
    <source>
        <dbReference type="EMBL" id="PTB19103.1"/>
    </source>
</evidence>
<proteinExistence type="predicted"/>
<dbReference type="EMBL" id="PYUC01000009">
    <property type="protein sequence ID" value="PTB19103.1"/>
    <property type="molecule type" value="Genomic_DNA"/>
</dbReference>
<comment type="caution">
    <text evidence="1">The sequence shown here is derived from an EMBL/GenBank/DDBJ whole genome shotgun (WGS) entry which is preliminary data.</text>
</comment>
<sequence length="78" mass="8452">MLALIACCDTADITGSSASRRFYVIAASARRFPAMDSTRLAESCVTPDHARASEDIGDAIGIWAVFEDWRGCIGWLPD</sequence>
<name>A0A2T3XRG5_9BURK</name>
<gene>
    <name evidence="1" type="ORF">C9I57_18815</name>
</gene>
<accession>A0A2T3XRG5</accession>
<dbReference type="Proteomes" id="UP000240638">
    <property type="component" value="Unassembled WGS sequence"/>
</dbReference>
<dbReference type="AlphaFoldDB" id="A0A2T3XRG5"/>
<organism evidence="1 2">
    <name type="scientific">Trinickia symbiotica</name>
    <dbReference type="NCBI Taxonomy" id="863227"/>
    <lineage>
        <taxon>Bacteria</taxon>
        <taxon>Pseudomonadati</taxon>
        <taxon>Pseudomonadota</taxon>
        <taxon>Betaproteobacteria</taxon>
        <taxon>Burkholderiales</taxon>
        <taxon>Burkholderiaceae</taxon>
        <taxon>Trinickia</taxon>
    </lineage>
</organism>
<reference evidence="1 2" key="1">
    <citation type="submission" date="2018-03" db="EMBL/GenBank/DDBJ databases">
        <title>Whole genome analyses suggest that Burkholderia sensu lato contains two further novel genera in the rhizoxinica-symbiotica group Mycetohabitans gen. nov., and Trinickia gen. nov.: implications for the evolution of diazotrophy and nodulation in the Burkholderiaceae.</title>
        <authorList>
            <person name="Estrada De Los Santos P."/>
            <person name="Palmer M."/>
            <person name="Chavez-Ramirez B."/>
            <person name="Steenkamp E.T."/>
            <person name="Hirsch A.M."/>
            <person name="Manyaka P."/>
            <person name="Maluk M."/>
            <person name="Lafos M."/>
            <person name="Crook M."/>
            <person name="Gross E."/>
            <person name="Simon M.F."/>
            <person name="Bueno Dos Reis Junior F."/>
            <person name="Poole P.S."/>
            <person name="Venter S.N."/>
            <person name="James E.K."/>
        </authorList>
    </citation>
    <scope>NUCLEOTIDE SEQUENCE [LARGE SCALE GENOMIC DNA]</scope>
    <source>
        <strain evidence="1 2">JPY-366</strain>
    </source>
</reference>
<protein>
    <submittedName>
        <fullName evidence="1">Uncharacterized protein</fullName>
    </submittedName>
</protein>
<evidence type="ECO:0000313" key="2">
    <source>
        <dbReference type="Proteomes" id="UP000240638"/>
    </source>
</evidence>